<evidence type="ECO:0000313" key="3">
    <source>
        <dbReference type="Proteomes" id="UP000503129"/>
    </source>
</evidence>
<dbReference type="InterPro" id="IPR027275">
    <property type="entry name" value="PRC-brl_dom"/>
</dbReference>
<feature type="domain" description="PRC-barrel" evidence="1">
    <location>
        <begin position="6"/>
        <end position="72"/>
    </location>
</feature>
<sequence>MRKGIDLIGKAVITYDTGEQIERVQDLIFDQDSHSLLGLLVDEGGLFRATRVIPFTSIQAIGPNAVVVPSKKAIVKLRAVPEIRAIMKRNNVLKATRIFTVNGRDLGAMVDLYFDEQTGSVEGYEVSGGLFADAYSGRSFLPAPQTLKIGEDVAFVPVETADVWMQEQVGGIKGAVQAAGDGLQVTTAIAGQKLQEATQTATEKLQETTEAVGKRLQDVNQATVTSITNAIVDPAAQKAFVISKVAEQNVVAADGTLLVMQGQAVTFLIAHEAERLGMLDQLYRATGGPVVEVLSRKIQQTANTTSAQFQEIADTTSQKLQQGADIANEKLREMTRTAAAKLTNAVVDPEEQKALIINRVVECDVIAPDGTLLIAQGQLVTLEIADEAERQGVLDQLFRAAGGSLSSELSNLTNNFLAGHVVEQALGRRVHHIVQTNEALVVAAPGQIVTPEVIKRAQTYQLEQTLLNAVGLSSTEAAYANANKTFAEASDLVVDGVIQIRDNASTLLVVLKERFEYLRKHALQVLEEQRMKQALGRPVNRIILDHKDNIILSPGDVITHRAIELARQADVLDILFSSVWKTSELAATVLLNSSPKAEVKTIQNSKFKVQN</sequence>
<evidence type="ECO:0000259" key="1">
    <source>
        <dbReference type="Pfam" id="PF05239"/>
    </source>
</evidence>
<dbReference type="AlphaFoldDB" id="A0A856MDA4"/>
<organism evidence="2 3">
    <name type="scientific">Brasilonema sennae CENA114</name>
    <dbReference type="NCBI Taxonomy" id="415709"/>
    <lineage>
        <taxon>Bacteria</taxon>
        <taxon>Bacillati</taxon>
        <taxon>Cyanobacteriota</taxon>
        <taxon>Cyanophyceae</taxon>
        <taxon>Nostocales</taxon>
        <taxon>Scytonemataceae</taxon>
        <taxon>Brasilonema</taxon>
        <taxon>Bromeliae group (in: Brasilonema)</taxon>
    </lineage>
</organism>
<feature type="domain" description="PRC-barrel" evidence="1">
    <location>
        <begin position="93"/>
        <end position="158"/>
    </location>
</feature>
<dbReference type="Proteomes" id="UP000503129">
    <property type="component" value="Chromosome"/>
</dbReference>
<reference evidence="2 3" key="1">
    <citation type="submission" date="2018-06" db="EMBL/GenBank/DDBJ databases">
        <title>Comparative genomics of Brasilonema spp. strains.</title>
        <authorList>
            <person name="Alvarenga D.O."/>
            <person name="Fiore M.F."/>
            <person name="Varani A.M."/>
        </authorList>
    </citation>
    <scope>NUCLEOTIDE SEQUENCE [LARGE SCALE GENOMIC DNA]</scope>
    <source>
        <strain evidence="2 3">CENA114</strain>
    </source>
</reference>
<name>A0A856MDA4_9CYAN</name>
<keyword evidence="3" id="KW-1185">Reference proteome</keyword>
<accession>A0A856MDA4</accession>
<dbReference type="Pfam" id="PF05239">
    <property type="entry name" value="PRC"/>
    <property type="match status" value="2"/>
</dbReference>
<proteinExistence type="predicted"/>
<dbReference type="Gene3D" id="2.30.30.240">
    <property type="entry name" value="PRC-barrel domain"/>
    <property type="match status" value="1"/>
</dbReference>
<dbReference type="SUPFAM" id="SSF50346">
    <property type="entry name" value="PRC-barrel domain"/>
    <property type="match status" value="2"/>
</dbReference>
<evidence type="ECO:0000313" key="2">
    <source>
        <dbReference type="EMBL" id="QDL07017.1"/>
    </source>
</evidence>
<dbReference type="KEGG" id="bsen:DP114_03005"/>
<dbReference type="InterPro" id="IPR011033">
    <property type="entry name" value="PRC_barrel-like_sf"/>
</dbReference>
<dbReference type="RefSeq" id="WP_171975411.1">
    <property type="nucleotide sequence ID" value="NZ_CAWOXK010000001.1"/>
</dbReference>
<gene>
    <name evidence="2" type="ORF">DP114_03005</name>
</gene>
<protein>
    <recommendedName>
        <fullName evidence="1">PRC-barrel domain-containing protein</fullName>
    </recommendedName>
</protein>
<dbReference type="EMBL" id="CP030118">
    <property type="protein sequence ID" value="QDL07017.1"/>
    <property type="molecule type" value="Genomic_DNA"/>
</dbReference>